<accession>A0ABZ2UZP6</accession>
<dbReference type="CDD" id="cd00140">
    <property type="entry name" value="beta_clamp"/>
    <property type="match status" value="1"/>
</dbReference>
<evidence type="ECO:0000259" key="12">
    <source>
        <dbReference type="Pfam" id="PF02768"/>
    </source>
</evidence>
<dbReference type="InterPro" id="IPR022634">
    <property type="entry name" value="DNA_polIII_beta_N"/>
</dbReference>
<organism evidence="13 14">
    <name type="scientific">Okeanomitos corallinicola TIOX110</name>
    <dbReference type="NCBI Taxonomy" id="3133117"/>
    <lineage>
        <taxon>Bacteria</taxon>
        <taxon>Bacillati</taxon>
        <taxon>Cyanobacteriota</taxon>
        <taxon>Cyanophyceae</taxon>
        <taxon>Nostocales</taxon>
        <taxon>Aphanizomenonaceae</taxon>
        <taxon>Okeanomitos</taxon>
    </lineage>
</organism>
<dbReference type="Gene3D" id="3.70.10.10">
    <property type="match status" value="1"/>
</dbReference>
<feature type="compositionally biased region" description="Polar residues" evidence="9">
    <location>
        <begin position="84"/>
        <end position="93"/>
    </location>
</feature>
<evidence type="ECO:0000256" key="6">
    <source>
        <dbReference type="ARBA" id="ARBA00022705"/>
    </source>
</evidence>
<dbReference type="InterPro" id="IPR022635">
    <property type="entry name" value="DNA_polIII_beta_C"/>
</dbReference>
<keyword evidence="14" id="KW-1185">Reference proteome</keyword>
<dbReference type="RefSeq" id="WP_353933379.1">
    <property type="nucleotide sequence ID" value="NZ_CP150887.1"/>
</dbReference>
<dbReference type="NCBIfam" id="TIGR00663">
    <property type="entry name" value="dnan"/>
    <property type="match status" value="1"/>
</dbReference>
<evidence type="ECO:0000313" key="14">
    <source>
        <dbReference type="Proteomes" id="UP001483337"/>
    </source>
</evidence>
<keyword evidence="7" id="KW-0239">DNA-directed DNA polymerase</keyword>
<evidence type="ECO:0000256" key="7">
    <source>
        <dbReference type="ARBA" id="ARBA00022932"/>
    </source>
</evidence>
<keyword evidence="3" id="KW-0963">Cytoplasm</keyword>
<dbReference type="Pfam" id="PF02767">
    <property type="entry name" value="DNA_pol3_beta_2"/>
    <property type="match status" value="1"/>
</dbReference>
<dbReference type="Gene3D" id="3.10.150.10">
    <property type="entry name" value="DNA Polymerase III, subunit A, domain 2"/>
    <property type="match status" value="1"/>
</dbReference>
<evidence type="ECO:0000256" key="4">
    <source>
        <dbReference type="ARBA" id="ARBA00022679"/>
    </source>
</evidence>
<dbReference type="EMBL" id="CP150887">
    <property type="protein sequence ID" value="WZB90496.1"/>
    <property type="molecule type" value="Genomic_DNA"/>
</dbReference>
<evidence type="ECO:0000259" key="10">
    <source>
        <dbReference type="Pfam" id="PF00712"/>
    </source>
</evidence>
<keyword evidence="13" id="KW-0614">Plasmid</keyword>
<feature type="compositionally biased region" description="Polar residues" evidence="9">
    <location>
        <begin position="165"/>
        <end position="179"/>
    </location>
</feature>
<keyword evidence="5 13" id="KW-0548">Nucleotidyltransferase</keyword>
<proteinExistence type="inferred from homology"/>
<dbReference type="InterPro" id="IPR046938">
    <property type="entry name" value="DNA_clamp_sf"/>
</dbReference>
<name>A0ABZ2UZP6_9CYAN</name>
<feature type="compositionally biased region" description="Low complexity" evidence="9">
    <location>
        <begin position="15"/>
        <end position="24"/>
    </location>
</feature>
<feature type="compositionally biased region" description="Polar residues" evidence="9">
    <location>
        <begin position="101"/>
        <end position="124"/>
    </location>
</feature>
<dbReference type="SUPFAM" id="SSF55979">
    <property type="entry name" value="DNA clamp"/>
    <property type="match status" value="3"/>
</dbReference>
<evidence type="ECO:0000256" key="1">
    <source>
        <dbReference type="ARBA" id="ARBA00004496"/>
    </source>
</evidence>
<evidence type="ECO:0000256" key="9">
    <source>
        <dbReference type="SAM" id="MobiDB-lite"/>
    </source>
</evidence>
<feature type="domain" description="DNA polymerase III beta sliding clamp N-terminal" evidence="10">
    <location>
        <begin position="203"/>
        <end position="333"/>
    </location>
</feature>
<dbReference type="Proteomes" id="UP001483337">
    <property type="component" value="Plasmid unnamed"/>
</dbReference>
<feature type="region of interest" description="Disordered" evidence="9">
    <location>
        <begin position="1"/>
        <end position="197"/>
    </location>
</feature>
<dbReference type="GO" id="GO:0003887">
    <property type="term" value="F:DNA-directed DNA polymerase activity"/>
    <property type="evidence" value="ECO:0007669"/>
    <property type="project" value="UniProtKB-EC"/>
</dbReference>
<geneLocation type="plasmid" evidence="13 14">
    <name>unnamed</name>
</geneLocation>
<protein>
    <submittedName>
        <fullName evidence="13">DNA polymerase III subunit beta</fullName>
        <ecNumber evidence="13">2.7.7.7</ecNumber>
    </submittedName>
</protein>
<dbReference type="Pfam" id="PF02768">
    <property type="entry name" value="DNA_pol3_beta_3"/>
    <property type="match status" value="1"/>
</dbReference>
<dbReference type="InterPro" id="IPR022637">
    <property type="entry name" value="DNA_polIII_beta_cen"/>
</dbReference>
<comment type="similarity">
    <text evidence="2">Belongs to the beta sliding clamp family.</text>
</comment>
<dbReference type="EC" id="2.7.7.7" evidence="13"/>
<keyword evidence="8" id="KW-0238">DNA-binding</keyword>
<dbReference type="InterPro" id="IPR001001">
    <property type="entry name" value="DNA_polIII_beta"/>
</dbReference>
<evidence type="ECO:0000256" key="2">
    <source>
        <dbReference type="ARBA" id="ARBA00010752"/>
    </source>
</evidence>
<evidence type="ECO:0000256" key="3">
    <source>
        <dbReference type="ARBA" id="ARBA00022490"/>
    </source>
</evidence>
<dbReference type="PANTHER" id="PTHR30478">
    <property type="entry name" value="DNA POLYMERASE III SUBUNIT BETA"/>
    <property type="match status" value="1"/>
</dbReference>
<evidence type="ECO:0000259" key="11">
    <source>
        <dbReference type="Pfam" id="PF02767"/>
    </source>
</evidence>
<dbReference type="PANTHER" id="PTHR30478:SF0">
    <property type="entry name" value="BETA SLIDING CLAMP"/>
    <property type="match status" value="1"/>
</dbReference>
<dbReference type="Pfam" id="PF00712">
    <property type="entry name" value="DNA_pol3_beta"/>
    <property type="match status" value="1"/>
</dbReference>
<sequence>MTQTAQKQKVKTAKQTKQTSAATTETEKAKQTNTVVTQIEKTKTKNAANTEIEDGVSTNSTEIPVRKKKKSTSINSDNSDKTTQKQSNNINSDNSDKTTQKQKNNINFDNSDEITQNQRSNIGSDNLEETNQKQKNNITSDTSEKTVTKQRSNIGSDNSDEAITKQRNNINPDTSDGTIQKQKSKKKSSKKESTPQPMVELGMEVICEQTNFYNALFLVHCATPAKPSHPILANVLIIADVETQQIHLTVTDLALTIQASFAAQVLLKGEITVPVQMLFEIVKHCPHGNISLNSKTQMTQLTEEDQSTKIYSLSISDTDGKYEIKGIGAEEFPPTNIIDTTPVSLPTIVFKDGLKSVLYAVSTDENKYIVTGVHVQLTQEKLKLIGTDGHRVAITEVSTQGIGRKPRQQVTSDEMIKFTLPGRVVREIARNLGDDVESINMLYDAQSNRLGLAWQDVILSCPVLEGIYPDCEQLLAQFSFEKEVILEKAPLVKALERLAVLTDKKAQGIYLQFDGSLQQLRLSIEREFGKGDLVIVANLPSEMMLNIQFNLKYLIEAAKAIPSTSIKMHLQQSDHPAMLVPYGDRPNPDVEMSMRHFLLPLYIPKA</sequence>
<feature type="compositionally biased region" description="Polar residues" evidence="9">
    <location>
        <begin position="33"/>
        <end position="49"/>
    </location>
</feature>
<dbReference type="SMART" id="SM00480">
    <property type="entry name" value="POL3Bc"/>
    <property type="match status" value="1"/>
</dbReference>
<feature type="domain" description="DNA polymerase III beta sliding clamp central" evidence="11">
    <location>
        <begin position="345"/>
        <end position="470"/>
    </location>
</feature>
<evidence type="ECO:0000256" key="8">
    <source>
        <dbReference type="ARBA" id="ARBA00023125"/>
    </source>
</evidence>
<keyword evidence="6" id="KW-0235">DNA replication</keyword>
<reference evidence="13 14" key="1">
    <citation type="submission" date="2024-04" db="EMBL/GenBank/DDBJ databases">
        <title>Okeanomitos corallinicola gen. &amp; sp. nov. (Nostocales, Cyanobacteria), a new toxic marine heterocyst-forming cyanobacterium from a coral reef.</title>
        <authorList>
            <person name="Li H."/>
            <person name="Li R."/>
            <person name="Kang J."/>
            <person name="Hii K.S."/>
            <person name="Mohamed H.F."/>
            <person name="Xu X."/>
            <person name="Luo Z."/>
        </authorList>
    </citation>
    <scope>NUCLEOTIDE SEQUENCE [LARGE SCALE GENOMIC DNA]</scope>
    <source>
        <strain evidence="13 14">TIOX110</strain>
        <plasmid evidence="13 14">unnamed</plasmid>
    </source>
</reference>
<evidence type="ECO:0000256" key="5">
    <source>
        <dbReference type="ARBA" id="ARBA00022695"/>
    </source>
</evidence>
<gene>
    <name evidence="13" type="primary">dnaN</name>
    <name evidence="13" type="ORF">WJM97_23125</name>
</gene>
<keyword evidence="4 13" id="KW-0808">Transferase</keyword>
<feature type="domain" description="DNA polymerase III beta sliding clamp C-terminal" evidence="12">
    <location>
        <begin position="480"/>
        <end position="595"/>
    </location>
</feature>
<comment type="subcellular location">
    <subcellularLocation>
        <location evidence="1">Cytoplasm</location>
    </subcellularLocation>
</comment>
<evidence type="ECO:0000313" key="13">
    <source>
        <dbReference type="EMBL" id="WZB90496.1"/>
    </source>
</evidence>